<proteinExistence type="predicted"/>
<protein>
    <submittedName>
        <fullName evidence="1">Uncharacterized protein</fullName>
    </submittedName>
</protein>
<organism evidence="1 2">
    <name type="scientific">Puccinia graminis f. sp. tritici (strain CRL 75-36-700-3 / race SCCL)</name>
    <name type="common">Black stem rust fungus</name>
    <dbReference type="NCBI Taxonomy" id="418459"/>
    <lineage>
        <taxon>Eukaryota</taxon>
        <taxon>Fungi</taxon>
        <taxon>Dikarya</taxon>
        <taxon>Basidiomycota</taxon>
        <taxon>Pucciniomycotina</taxon>
        <taxon>Pucciniomycetes</taxon>
        <taxon>Pucciniales</taxon>
        <taxon>Pucciniaceae</taxon>
        <taxon>Puccinia</taxon>
    </lineage>
</organism>
<dbReference type="VEuPathDB" id="FungiDB:PGTG_14789"/>
<dbReference type="Proteomes" id="UP000008783">
    <property type="component" value="Unassembled WGS sequence"/>
</dbReference>
<reference evidence="2" key="2">
    <citation type="journal article" date="2011" name="Proc. Natl. Acad. Sci. U.S.A.">
        <title>Obligate biotrophy features unraveled by the genomic analysis of rust fungi.</title>
        <authorList>
            <person name="Duplessis S."/>
            <person name="Cuomo C.A."/>
            <person name="Lin Y.-C."/>
            <person name="Aerts A."/>
            <person name="Tisserant E."/>
            <person name="Veneault-Fourrey C."/>
            <person name="Joly D.L."/>
            <person name="Hacquard S."/>
            <person name="Amselem J."/>
            <person name="Cantarel B.L."/>
            <person name="Chiu R."/>
            <person name="Coutinho P.M."/>
            <person name="Feau N."/>
            <person name="Field M."/>
            <person name="Frey P."/>
            <person name="Gelhaye E."/>
            <person name="Goldberg J."/>
            <person name="Grabherr M.G."/>
            <person name="Kodira C.D."/>
            <person name="Kohler A."/>
            <person name="Kuees U."/>
            <person name="Lindquist E.A."/>
            <person name="Lucas S.M."/>
            <person name="Mago R."/>
            <person name="Mauceli E."/>
            <person name="Morin E."/>
            <person name="Murat C."/>
            <person name="Pangilinan J.L."/>
            <person name="Park R."/>
            <person name="Pearson M."/>
            <person name="Quesneville H."/>
            <person name="Rouhier N."/>
            <person name="Sakthikumar S."/>
            <person name="Salamov A.A."/>
            <person name="Schmutz J."/>
            <person name="Selles B."/>
            <person name="Shapiro H."/>
            <person name="Tanguay P."/>
            <person name="Tuskan G.A."/>
            <person name="Henrissat B."/>
            <person name="Van de Peer Y."/>
            <person name="Rouze P."/>
            <person name="Ellis J.G."/>
            <person name="Dodds P.N."/>
            <person name="Schein J.E."/>
            <person name="Zhong S."/>
            <person name="Hamelin R.C."/>
            <person name="Grigoriev I.V."/>
            <person name="Szabo L.J."/>
            <person name="Martin F."/>
        </authorList>
    </citation>
    <scope>NUCLEOTIDE SEQUENCE [LARGE SCALE GENOMIC DNA]</scope>
    <source>
        <strain evidence="2">CRL 75-36-700-3 / race SCCL</strain>
    </source>
</reference>
<reference key="1">
    <citation type="submission" date="2007-01" db="EMBL/GenBank/DDBJ databases">
        <title>The Genome Sequence of Puccinia graminis f. sp. tritici Strain CRL 75-36-700-3.</title>
        <authorList>
            <consortium name="The Broad Institute Genome Sequencing Platform"/>
            <person name="Birren B."/>
            <person name="Lander E."/>
            <person name="Galagan J."/>
            <person name="Nusbaum C."/>
            <person name="Devon K."/>
            <person name="Cuomo C."/>
            <person name="Jaffe D."/>
            <person name="Butler J."/>
            <person name="Alvarez P."/>
            <person name="Gnerre S."/>
            <person name="Grabherr M."/>
            <person name="Mauceli E."/>
            <person name="Brockman W."/>
            <person name="Young S."/>
            <person name="LaButti K."/>
            <person name="Sykes S."/>
            <person name="DeCaprio D."/>
            <person name="Crawford M."/>
            <person name="Koehrsen M."/>
            <person name="Engels R."/>
            <person name="Montgomery P."/>
            <person name="Pearson M."/>
            <person name="Howarth C."/>
            <person name="Larson L."/>
            <person name="White J."/>
            <person name="Zeng Q."/>
            <person name="Kodira C."/>
            <person name="Yandava C."/>
            <person name="Alvarado L."/>
            <person name="O'Leary S."/>
            <person name="Szabo L."/>
            <person name="Dean R."/>
            <person name="Schein J."/>
        </authorList>
    </citation>
    <scope>NUCLEOTIDE SEQUENCE</scope>
    <source>
        <strain>CRL 75-36-700-3</strain>
    </source>
</reference>
<gene>
    <name evidence="1" type="ORF">PGTG_14789</name>
</gene>
<dbReference type="HOGENOM" id="CLU_2134799_0_0_1"/>
<dbReference type="KEGG" id="pgr:PGTG_14789"/>
<keyword evidence="2" id="KW-1185">Reference proteome</keyword>
<evidence type="ECO:0000313" key="1">
    <source>
        <dbReference type="EMBL" id="EFP88584.2"/>
    </source>
</evidence>
<dbReference type="EMBL" id="DS178315">
    <property type="protein sequence ID" value="EFP88584.2"/>
    <property type="molecule type" value="Genomic_DNA"/>
</dbReference>
<dbReference type="OrthoDB" id="10484465at2759"/>
<dbReference type="InParanoid" id="E3KWA9"/>
<dbReference type="RefSeq" id="XP_003333003.2">
    <property type="nucleotide sequence ID" value="XM_003332955.2"/>
</dbReference>
<dbReference type="AlphaFoldDB" id="E3KWA9"/>
<name>E3KWA9_PUCGT</name>
<sequence>MPADMDQLDLGQIQNQSNQIIAQHNNQLNQFEKVQDLENSSHPSQFNEAQLQYDEIHQDFFGSQENEAKNNEIERNIKLISSIPPLNKGTKFGVDGNHARGIQGFGGGAWGPF</sequence>
<evidence type="ECO:0000313" key="2">
    <source>
        <dbReference type="Proteomes" id="UP000008783"/>
    </source>
</evidence>
<accession>E3KWA9</accession>
<dbReference type="GeneID" id="10541211"/>